<reference evidence="2" key="1">
    <citation type="submission" date="2022-10" db="EMBL/GenBank/DDBJ databases">
        <title>Tapping the CABI collections for fungal endophytes: first genome assemblies for Collariella, Neodidymelliopsis, Ascochyta clinopodiicola, Didymella pomorum, Didymosphaeria variabile, Neocosmospora piperis and Neocucurbitaria cava.</title>
        <authorList>
            <person name="Hill R."/>
        </authorList>
    </citation>
    <scope>NUCLEOTIDE SEQUENCE</scope>
    <source>
        <strain evidence="2">IMI 366586</strain>
    </source>
</reference>
<dbReference type="SUPFAM" id="SSF82153">
    <property type="entry name" value="FAS1 domain"/>
    <property type="match status" value="1"/>
</dbReference>
<dbReference type="InterPro" id="IPR036378">
    <property type="entry name" value="FAS1_dom_sf"/>
</dbReference>
<dbReference type="AlphaFoldDB" id="A0A9W9BK30"/>
<sequence>MFGVLPFYVSIDRMRFSSVFLAALTASTSLCEIVDRQPLSFAPVPDNTYVAPASDTLLDFIQSREDLSILSSTLDQLGGFVQALNTSATWQYTFFAPSNEAFNNTGEYFETFAKTAKGKWWLGNLIQHHYVPNAKLKTTDFTSTKIRLQTSTYLYVSARKTNEDLVLNSVATVTEGDLPVTNGIVHIIDRILDPSAQIFESDLPQVKQGFIPGSCSNPLLPYC</sequence>
<evidence type="ECO:0000313" key="2">
    <source>
        <dbReference type="EMBL" id="KAJ4314810.1"/>
    </source>
</evidence>
<accession>A0A9W9BK30</accession>
<dbReference type="OrthoDB" id="286301at2759"/>
<dbReference type="GO" id="GO:0050839">
    <property type="term" value="F:cell adhesion molecule binding"/>
    <property type="evidence" value="ECO:0007669"/>
    <property type="project" value="TreeGrafter"/>
</dbReference>
<comment type="caution">
    <text evidence="2">The sequence shown here is derived from an EMBL/GenBank/DDBJ whole genome shotgun (WGS) entry which is preliminary data.</text>
</comment>
<organism evidence="2 3">
    <name type="scientific">Fusarium piperis</name>
    <dbReference type="NCBI Taxonomy" id="1435070"/>
    <lineage>
        <taxon>Eukaryota</taxon>
        <taxon>Fungi</taxon>
        <taxon>Dikarya</taxon>
        <taxon>Ascomycota</taxon>
        <taxon>Pezizomycotina</taxon>
        <taxon>Sordariomycetes</taxon>
        <taxon>Hypocreomycetidae</taxon>
        <taxon>Hypocreales</taxon>
        <taxon>Nectriaceae</taxon>
        <taxon>Fusarium</taxon>
        <taxon>Fusarium solani species complex</taxon>
    </lineage>
</organism>
<name>A0A9W9BK30_9HYPO</name>
<evidence type="ECO:0000259" key="1">
    <source>
        <dbReference type="PROSITE" id="PS50213"/>
    </source>
</evidence>
<dbReference type="InterPro" id="IPR000782">
    <property type="entry name" value="FAS1_domain"/>
</dbReference>
<dbReference type="Gene3D" id="2.30.180.10">
    <property type="entry name" value="FAS1 domain"/>
    <property type="match status" value="1"/>
</dbReference>
<keyword evidence="3" id="KW-1185">Reference proteome</keyword>
<dbReference type="InterPro" id="IPR050904">
    <property type="entry name" value="Adhesion/Biosynth-related"/>
</dbReference>
<dbReference type="SMART" id="SM00554">
    <property type="entry name" value="FAS1"/>
    <property type="match status" value="1"/>
</dbReference>
<dbReference type="Proteomes" id="UP001140502">
    <property type="component" value="Unassembled WGS sequence"/>
</dbReference>
<gene>
    <name evidence="2" type="ORF">N0V84_008696</name>
</gene>
<dbReference type="PROSITE" id="PS50213">
    <property type="entry name" value="FAS1"/>
    <property type="match status" value="1"/>
</dbReference>
<protein>
    <recommendedName>
        <fullName evidence="1">FAS1 domain-containing protein</fullName>
    </recommendedName>
</protein>
<dbReference type="Pfam" id="PF02469">
    <property type="entry name" value="Fasciclin"/>
    <property type="match status" value="1"/>
</dbReference>
<feature type="domain" description="FAS1" evidence="1">
    <location>
        <begin position="54"/>
        <end position="192"/>
    </location>
</feature>
<dbReference type="GO" id="GO:0030198">
    <property type="term" value="P:extracellular matrix organization"/>
    <property type="evidence" value="ECO:0007669"/>
    <property type="project" value="TreeGrafter"/>
</dbReference>
<dbReference type="PANTHER" id="PTHR10900">
    <property type="entry name" value="PERIOSTIN-RELATED"/>
    <property type="match status" value="1"/>
</dbReference>
<dbReference type="GO" id="GO:0031012">
    <property type="term" value="C:extracellular matrix"/>
    <property type="evidence" value="ECO:0007669"/>
    <property type="project" value="TreeGrafter"/>
</dbReference>
<dbReference type="EMBL" id="JAPEUR010000219">
    <property type="protein sequence ID" value="KAJ4314810.1"/>
    <property type="molecule type" value="Genomic_DNA"/>
</dbReference>
<evidence type="ECO:0000313" key="3">
    <source>
        <dbReference type="Proteomes" id="UP001140502"/>
    </source>
</evidence>
<proteinExistence type="predicted"/>
<dbReference type="PANTHER" id="PTHR10900:SF77">
    <property type="entry name" value="FI19380P1"/>
    <property type="match status" value="1"/>
</dbReference>
<dbReference type="GO" id="GO:0007155">
    <property type="term" value="P:cell adhesion"/>
    <property type="evidence" value="ECO:0007669"/>
    <property type="project" value="TreeGrafter"/>
</dbReference>